<dbReference type="InterPro" id="IPR001633">
    <property type="entry name" value="EAL_dom"/>
</dbReference>
<comment type="caution">
    <text evidence="11">The sequence shown here is derived from an EMBL/GenBank/DDBJ whole genome shotgun (WGS) entry which is preliminary data.</text>
</comment>
<feature type="transmembrane region" description="Helical" evidence="8">
    <location>
        <begin position="54"/>
        <end position="75"/>
    </location>
</feature>
<keyword evidence="7 8" id="KW-0472">Membrane</keyword>
<dbReference type="PANTHER" id="PTHR33121">
    <property type="entry name" value="CYCLIC DI-GMP PHOSPHODIESTERASE PDEF"/>
    <property type="match status" value="1"/>
</dbReference>
<feature type="transmembrane region" description="Helical" evidence="8">
    <location>
        <begin position="155"/>
        <end position="177"/>
    </location>
</feature>
<feature type="transmembrane region" description="Helical" evidence="8">
    <location>
        <begin position="310"/>
        <end position="334"/>
    </location>
</feature>
<evidence type="ECO:0000259" key="10">
    <source>
        <dbReference type="PROSITE" id="PS51105"/>
    </source>
</evidence>
<dbReference type="RefSeq" id="WP_045084204.1">
    <property type="nucleotide sequence ID" value="NZ_JZSS01000011.1"/>
</dbReference>
<dbReference type="GeneID" id="61229037"/>
<organism evidence="11 12">
    <name type="scientific">Photobacterium angustum</name>
    <dbReference type="NCBI Taxonomy" id="661"/>
    <lineage>
        <taxon>Bacteria</taxon>
        <taxon>Pseudomonadati</taxon>
        <taxon>Pseudomonadota</taxon>
        <taxon>Gammaproteobacteria</taxon>
        <taxon>Vibrionales</taxon>
        <taxon>Vibrionaceae</taxon>
        <taxon>Photobacterium</taxon>
    </lineage>
</organism>
<dbReference type="GO" id="GO:0005886">
    <property type="term" value="C:plasma membrane"/>
    <property type="evidence" value="ECO:0007669"/>
    <property type="project" value="UniProtKB-SubCell"/>
</dbReference>
<keyword evidence="2" id="KW-0813">Transport</keyword>
<protein>
    <submittedName>
        <fullName evidence="11">Diguanylate phosphodiesterase</fullName>
    </submittedName>
</protein>
<accession>A0A855SEA1</accession>
<dbReference type="GO" id="GO:0008982">
    <property type="term" value="F:protein-N(PI)-phosphohistidine-sugar phosphotransferase activity"/>
    <property type="evidence" value="ECO:0007669"/>
    <property type="project" value="InterPro"/>
</dbReference>
<feature type="domain" description="EAL" evidence="9">
    <location>
        <begin position="423"/>
        <end position="674"/>
    </location>
</feature>
<dbReference type="CDD" id="cd01948">
    <property type="entry name" value="EAL"/>
    <property type="match status" value="1"/>
</dbReference>
<feature type="transmembrane region" description="Helical" evidence="8">
    <location>
        <begin position="117"/>
        <end position="134"/>
    </location>
</feature>
<evidence type="ECO:0000256" key="1">
    <source>
        <dbReference type="ARBA" id="ARBA00004651"/>
    </source>
</evidence>
<keyword evidence="3" id="KW-1003">Cell membrane</keyword>
<evidence type="ECO:0000256" key="7">
    <source>
        <dbReference type="ARBA" id="ARBA00023136"/>
    </source>
</evidence>
<dbReference type="GO" id="GO:0071111">
    <property type="term" value="F:cyclic-guanylate-specific phosphodiesterase activity"/>
    <property type="evidence" value="ECO:0007669"/>
    <property type="project" value="InterPro"/>
</dbReference>
<evidence type="ECO:0000256" key="4">
    <source>
        <dbReference type="ARBA" id="ARBA00022597"/>
    </source>
</evidence>
<evidence type="ECO:0000313" key="11">
    <source>
        <dbReference type="EMBL" id="PSX08118.1"/>
    </source>
</evidence>
<dbReference type="GO" id="GO:0009401">
    <property type="term" value="P:phosphoenolpyruvate-dependent sugar phosphotransferase system"/>
    <property type="evidence" value="ECO:0007669"/>
    <property type="project" value="InterPro"/>
</dbReference>
<name>A0A855SEA1_PHOAN</name>
<dbReference type="Proteomes" id="UP000241440">
    <property type="component" value="Unassembled WGS sequence"/>
</dbReference>
<dbReference type="Pfam" id="PF00563">
    <property type="entry name" value="EAL"/>
    <property type="match status" value="1"/>
</dbReference>
<feature type="transmembrane region" description="Helical" evidence="8">
    <location>
        <begin position="15"/>
        <end position="42"/>
    </location>
</feature>
<gene>
    <name evidence="11" type="ORF">C0W41_08895</name>
</gene>
<feature type="transmembrane region" description="Helical" evidence="8">
    <location>
        <begin position="254"/>
        <end position="275"/>
    </location>
</feature>
<reference evidence="11 12" key="1">
    <citation type="submission" date="2018-01" db="EMBL/GenBank/DDBJ databases">
        <title>Whole genome sequencing of Histamine producing bacteria.</title>
        <authorList>
            <person name="Butler K."/>
        </authorList>
    </citation>
    <scope>NUCLEOTIDE SEQUENCE [LARGE SCALE GENOMIC DNA]</scope>
    <source>
        <strain evidence="11 12">A2-1</strain>
    </source>
</reference>
<feature type="transmembrane region" description="Helical" evidence="8">
    <location>
        <begin position="87"/>
        <end position="105"/>
    </location>
</feature>
<dbReference type="Gene3D" id="3.20.20.450">
    <property type="entry name" value="EAL domain"/>
    <property type="match status" value="1"/>
</dbReference>
<dbReference type="SMART" id="SM00052">
    <property type="entry name" value="EAL"/>
    <property type="match status" value="1"/>
</dbReference>
<feature type="transmembrane region" description="Helical" evidence="8">
    <location>
        <begin position="354"/>
        <end position="378"/>
    </location>
</feature>
<dbReference type="PROSITE" id="PS50883">
    <property type="entry name" value="EAL"/>
    <property type="match status" value="1"/>
</dbReference>
<evidence type="ECO:0000256" key="8">
    <source>
        <dbReference type="SAM" id="Phobius"/>
    </source>
</evidence>
<sequence>MTVYRVMSELSANKYLVAVSNVFIMALPLALISTFCELIAIFSEHYGYDSLTGTIRYVGESTGLMFPILINFYLVTYLSSVKRIPKGVSIASALTVYFVVSYQWGFLSQIMPLPNSFPLSLLTAYITCELISRLKKFRIFRGSDRDSVIDSSANMLLGAIVSIGALITFSQLIYFVVNSVSIPSSLFPSLDPTSFVDGLIYELLRGAFWSVGINGHNVLHMYKAELYDITMVNISAWHNFGADLNIISTNFYDFFTGIGGSGNLLSLVICMLLFAKSEGYKVLAKASLVLCLFNVNEPVLFGVPVIFNPIMIIPFLIAPAIGFVVAYGAMYWGIVPPLSEIQSWLMPPLLSGYVATGGAISGAILQAVIILIGVAIYYPFFKLMDKRNLGIGVSDVFSNRLFTSDEIEVKTRLTSFIPSLHQNLKAQKEIERLQAEGEFLLYFQPQVDVNTNKIISFETLIRYQNNDGKILPPTFLAAFNQLGLMPDLDYWVFDKALRAGERFAKVNENIRLSINISPDTVLSKNFVQTIKTHIEESSLSFSQIEIEITEELLVQNEADVAKVIDQLHELGIAVALDDFGTGYSSLAYLSRFDFDKVKIDRTLVLNLETQRGKDLFSLAVQLGKITNAEIVVEGVEHLKEVEFVQSVGVRYIQGFYYYRPMSQQDIFANDLLQDFVSNNDINNDLTIKKVTTTEV</sequence>
<comment type="subcellular location">
    <subcellularLocation>
        <location evidence="1">Cell membrane</location>
        <topology evidence="1">Multi-pass membrane protein</topology>
    </subcellularLocation>
</comment>
<dbReference type="InterPro" id="IPR050706">
    <property type="entry name" value="Cyclic-di-GMP_PDE-like"/>
</dbReference>
<proteinExistence type="predicted"/>
<dbReference type="AlphaFoldDB" id="A0A855SEA1"/>
<evidence type="ECO:0000259" key="9">
    <source>
        <dbReference type="PROSITE" id="PS50883"/>
    </source>
</evidence>
<dbReference type="InterPro" id="IPR003352">
    <property type="entry name" value="PTS_EIIC"/>
</dbReference>
<dbReference type="InterPro" id="IPR035919">
    <property type="entry name" value="EAL_sf"/>
</dbReference>
<dbReference type="PANTHER" id="PTHR33121:SF70">
    <property type="entry name" value="SIGNALING PROTEIN YKOW"/>
    <property type="match status" value="1"/>
</dbReference>
<dbReference type="PROSITE" id="PS51105">
    <property type="entry name" value="PTS_EIIC_TYPE_3"/>
    <property type="match status" value="1"/>
</dbReference>
<keyword evidence="4" id="KW-0762">Sugar transport</keyword>
<dbReference type="SUPFAM" id="SSF141868">
    <property type="entry name" value="EAL domain-like"/>
    <property type="match status" value="1"/>
</dbReference>
<evidence type="ECO:0000313" key="12">
    <source>
        <dbReference type="Proteomes" id="UP000241440"/>
    </source>
</evidence>
<keyword evidence="6 8" id="KW-1133">Transmembrane helix</keyword>
<feature type="domain" description="PTS EIIC type-3" evidence="10">
    <location>
        <begin position="1"/>
        <end position="380"/>
    </location>
</feature>
<dbReference type="Pfam" id="PF02378">
    <property type="entry name" value="PTS_EIIC"/>
    <property type="match status" value="1"/>
</dbReference>
<dbReference type="EMBL" id="PYOY01000003">
    <property type="protein sequence ID" value="PSX08118.1"/>
    <property type="molecule type" value="Genomic_DNA"/>
</dbReference>
<evidence type="ECO:0000256" key="5">
    <source>
        <dbReference type="ARBA" id="ARBA00022692"/>
    </source>
</evidence>
<evidence type="ECO:0000256" key="6">
    <source>
        <dbReference type="ARBA" id="ARBA00022989"/>
    </source>
</evidence>
<evidence type="ECO:0000256" key="3">
    <source>
        <dbReference type="ARBA" id="ARBA00022475"/>
    </source>
</evidence>
<keyword evidence="5 8" id="KW-0812">Transmembrane</keyword>
<evidence type="ECO:0000256" key="2">
    <source>
        <dbReference type="ARBA" id="ARBA00022448"/>
    </source>
</evidence>
<dbReference type="InterPro" id="IPR004501">
    <property type="entry name" value="PTS_EIIC_3"/>
</dbReference>